<evidence type="ECO:0000256" key="4">
    <source>
        <dbReference type="ARBA" id="ARBA00022898"/>
    </source>
</evidence>
<dbReference type="AlphaFoldDB" id="B3T4B3"/>
<dbReference type="GO" id="GO:0008483">
    <property type="term" value="F:transaminase activity"/>
    <property type="evidence" value="ECO:0007669"/>
    <property type="project" value="UniProtKB-KW"/>
</dbReference>
<evidence type="ECO:0000313" key="6">
    <source>
        <dbReference type="EMBL" id="ABZ07422.1"/>
    </source>
</evidence>
<dbReference type="FunFam" id="3.40.640.10:FF:000004">
    <property type="entry name" value="Acetylornithine aminotransferase"/>
    <property type="match status" value="1"/>
</dbReference>
<evidence type="ECO:0000256" key="2">
    <source>
        <dbReference type="ARBA" id="ARBA00022576"/>
    </source>
</evidence>
<comment type="similarity">
    <text evidence="5">Belongs to the class-III pyridoxal-phosphate-dependent aminotransferase family.</text>
</comment>
<dbReference type="InterPro" id="IPR015424">
    <property type="entry name" value="PyrdxlP-dep_Trfase"/>
</dbReference>
<evidence type="ECO:0000256" key="3">
    <source>
        <dbReference type="ARBA" id="ARBA00022679"/>
    </source>
</evidence>
<dbReference type="InterPro" id="IPR005814">
    <property type="entry name" value="Aminotrans_3"/>
</dbReference>
<dbReference type="InterPro" id="IPR015422">
    <property type="entry name" value="PyrdxlP-dep_Trfase_small"/>
</dbReference>
<dbReference type="CDD" id="cd00610">
    <property type="entry name" value="OAT_like"/>
    <property type="match status" value="1"/>
</dbReference>
<dbReference type="PANTHER" id="PTHR11986:SF79">
    <property type="entry name" value="ACETYLORNITHINE AMINOTRANSFERASE, MITOCHONDRIAL"/>
    <property type="match status" value="1"/>
</dbReference>
<dbReference type="GO" id="GO:0042802">
    <property type="term" value="F:identical protein binding"/>
    <property type="evidence" value="ECO:0007669"/>
    <property type="project" value="TreeGrafter"/>
</dbReference>
<dbReference type="PROSITE" id="PS00600">
    <property type="entry name" value="AA_TRANSFER_CLASS_3"/>
    <property type="match status" value="1"/>
</dbReference>
<dbReference type="GO" id="GO:0030170">
    <property type="term" value="F:pyridoxal phosphate binding"/>
    <property type="evidence" value="ECO:0007669"/>
    <property type="project" value="InterPro"/>
</dbReference>
<name>B3T4B3_9ARCH</name>
<sequence>MYGILTTTITLIVGRIRVALVEHSYERLVKASESRIDKVITVHSSYYNKTREAFLQDLIAVAPPGLSQVHLNNSGSESIEAAIKFARKFTGKKKMVAMKGSYHGKSMGALSLTFNPRYRESFLPLVEKVSFSSYGDIDGLRTVVDKETAFVILEPIQGESGIHVPPEGFLQDVRKLCDENDSLLVFDEIQSGLGRTGSMWASEHWKTIPDIMCLAKGIAGGVPMGVTLVRPDILSVMKKGEHSSTFGGNPLACAAGTATLHALTQDGLIDNAKNMGQKLFNGLEDLKSKHKIIREVRGKGLMIGVELKFEVKDILMEGIKKGLLLLYSGRNILRFLPPLVISEEDIVKTLQILDELLTNEENRRNA</sequence>
<evidence type="ECO:0000256" key="5">
    <source>
        <dbReference type="RuleBase" id="RU003560"/>
    </source>
</evidence>
<evidence type="ECO:0000256" key="1">
    <source>
        <dbReference type="ARBA" id="ARBA00001933"/>
    </source>
</evidence>
<gene>
    <name evidence="6" type="ORF">ALOHA_HF4000ANIW133O4ctg1g9</name>
</gene>
<proteinExistence type="inferred from homology"/>
<comment type="cofactor">
    <cofactor evidence="1">
        <name>pyridoxal 5'-phosphate</name>
        <dbReference type="ChEBI" id="CHEBI:597326"/>
    </cofactor>
</comment>
<dbReference type="Pfam" id="PF00202">
    <property type="entry name" value="Aminotran_3"/>
    <property type="match status" value="1"/>
</dbReference>
<dbReference type="PIRSF" id="PIRSF000521">
    <property type="entry name" value="Transaminase_4ab_Lys_Orn"/>
    <property type="match status" value="1"/>
</dbReference>
<dbReference type="PANTHER" id="PTHR11986">
    <property type="entry name" value="AMINOTRANSFERASE CLASS III"/>
    <property type="match status" value="1"/>
</dbReference>
<keyword evidence="3 6" id="KW-0808">Transferase</keyword>
<dbReference type="Gene3D" id="3.90.1150.10">
    <property type="entry name" value="Aspartate Aminotransferase, domain 1"/>
    <property type="match status" value="1"/>
</dbReference>
<dbReference type="SUPFAM" id="SSF53383">
    <property type="entry name" value="PLP-dependent transferases"/>
    <property type="match status" value="1"/>
</dbReference>
<keyword evidence="2 6" id="KW-0032">Aminotransferase</keyword>
<accession>B3T4B3</accession>
<keyword evidence="4 5" id="KW-0663">Pyridoxal phosphate</keyword>
<dbReference type="InterPro" id="IPR050103">
    <property type="entry name" value="Class-III_PLP-dep_AT"/>
</dbReference>
<dbReference type="Gene3D" id="3.40.640.10">
    <property type="entry name" value="Type I PLP-dependent aspartate aminotransferase-like (Major domain)"/>
    <property type="match status" value="1"/>
</dbReference>
<dbReference type="EMBL" id="EU016600">
    <property type="protein sequence ID" value="ABZ07422.1"/>
    <property type="molecule type" value="Genomic_DNA"/>
</dbReference>
<dbReference type="InterPro" id="IPR015421">
    <property type="entry name" value="PyrdxlP-dep_Trfase_major"/>
</dbReference>
<reference evidence="6" key="1">
    <citation type="journal article" date="2008" name="ISME J.">
        <title>Genomic patterns of recombination, clonal divergence and environment in marine microbial populations.</title>
        <authorList>
            <person name="Konstantinidis K.T."/>
            <person name="Delong E.F."/>
        </authorList>
    </citation>
    <scope>NUCLEOTIDE SEQUENCE</scope>
</reference>
<protein>
    <submittedName>
        <fullName evidence="6">Putative aminotransferase class-III</fullName>
    </submittedName>
</protein>
<dbReference type="InterPro" id="IPR049704">
    <property type="entry name" value="Aminotrans_3_PPA_site"/>
</dbReference>
<organism evidence="6">
    <name type="scientific">uncultured marine crenarchaeote HF4000_ANIW133O4</name>
    <dbReference type="NCBI Taxonomy" id="455574"/>
    <lineage>
        <taxon>Archaea</taxon>
        <taxon>Nitrososphaerota</taxon>
        <taxon>Nitrososphaeria</taxon>
        <taxon>Nitrosopumilales</taxon>
        <taxon>environmental samples</taxon>
    </lineage>
</organism>